<dbReference type="PROSITE" id="PS51206">
    <property type="entry name" value="SF3_HELICASE_1"/>
    <property type="match status" value="1"/>
</dbReference>
<dbReference type="InterPro" id="IPR027417">
    <property type="entry name" value="P-loop_NTPase"/>
</dbReference>
<dbReference type="PANTHER" id="PTHR35372">
    <property type="entry name" value="ATP BINDING PROTEIN-RELATED"/>
    <property type="match status" value="1"/>
</dbReference>
<sequence>MLPCEIKKNKYTGNETKKEIILTICKSILKSEGLSFSVMEQPILNDYGYIINYVGDCPTKKVPHKRNRCVITITDSRISLGCYDEECKGVINIKIDVIPIVIRNFIFGDGGTILKTNKGAHFGGFNEDDTLQTRASQFLINKYKDRFESEADIEHYLKGWNFFLLSEKDNKKVIVEEFASQQFVYCALKKQKNIVECENTGLVINTETKNMIALKSVVELESQKNLYSAEDFDIFKSIINMPISRNIVNLFLRTNLSREFKYYNLVLYRRENDLWVPTNERTLREEILISISDFFNPFSIWSGIRFIKEMESSTNISQIVCASGGILRDYTFGDKLDADFSLIPFKTKVYSLDTKELRDYSPDDYFTKKFPMDHNINSDVNIALRFLRSCGSNGKSLLIHLLSAIFGDFGQALPSAFFSMESNNSSIANPLLKGLKTKKVAFLSEPQAGKLKSEFIKKLCGADEVSARNLFSNDIANFKLTTKFVIAMNELPSFSSVDQALWRRIRIIPLKTKFVEDPENRNEKK</sequence>
<dbReference type="Proteomes" id="UP001334084">
    <property type="component" value="Chromosome 10"/>
</dbReference>
<dbReference type="RefSeq" id="XP_065330844.1">
    <property type="nucleotide sequence ID" value="XM_065474772.1"/>
</dbReference>
<name>A0AAX4JFA5_9MICR</name>
<dbReference type="AlphaFoldDB" id="A0AAX4JFA5"/>
<proteinExistence type="predicted"/>
<accession>A0AAX4JFA5</accession>
<dbReference type="EMBL" id="CP142735">
    <property type="protein sequence ID" value="WUR04699.1"/>
    <property type="molecule type" value="Genomic_DNA"/>
</dbReference>
<evidence type="ECO:0000256" key="1">
    <source>
        <dbReference type="ARBA" id="ARBA00022741"/>
    </source>
</evidence>
<keyword evidence="3" id="KW-0067">ATP-binding</keyword>
<evidence type="ECO:0000313" key="5">
    <source>
        <dbReference type="EMBL" id="WUR04699.1"/>
    </source>
</evidence>
<dbReference type="InterPro" id="IPR051620">
    <property type="entry name" value="ORF904-like_C"/>
</dbReference>
<dbReference type="InterPro" id="IPR014015">
    <property type="entry name" value="Helicase_SF3_DNA-vir"/>
</dbReference>
<dbReference type="KEGG" id="vnx:VNE69_10050"/>
<dbReference type="GO" id="GO:0005524">
    <property type="term" value="F:ATP binding"/>
    <property type="evidence" value="ECO:0007669"/>
    <property type="project" value="UniProtKB-KW"/>
</dbReference>
<dbReference type="GO" id="GO:0016787">
    <property type="term" value="F:hydrolase activity"/>
    <property type="evidence" value="ECO:0007669"/>
    <property type="project" value="UniProtKB-KW"/>
</dbReference>
<dbReference type="GeneID" id="90542532"/>
<dbReference type="InterPro" id="IPR014818">
    <property type="entry name" value="Phage/plasmid_primase_P4_C"/>
</dbReference>
<reference evidence="5" key="1">
    <citation type="journal article" date="2024" name="BMC Genomics">
        <title>Functional annotation of a divergent genome using sequence and structure-based similarity.</title>
        <authorList>
            <person name="Svedberg D."/>
            <person name="Winiger R.R."/>
            <person name="Berg A."/>
            <person name="Sharma H."/>
            <person name="Tellgren-Roth C."/>
            <person name="Debrunner-Vossbrinck B.A."/>
            <person name="Vossbrinck C.R."/>
            <person name="Barandun J."/>
        </authorList>
    </citation>
    <scope>NUCLEOTIDE SEQUENCE</scope>
    <source>
        <strain evidence="5">Illinois isolate</strain>
    </source>
</reference>
<organism evidence="5 6">
    <name type="scientific">Vairimorpha necatrix</name>
    <dbReference type="NCBI Taxonomy" id="6039"/>
    <lineage>
        <taxon>Eukaryota</taxon>
        <taxon>Fungi</taxon>
        <taxon>Fungi incertae sedis</taxon>
        <taxon>Microsporidia</taxon>
        <taxon>Nosematidae</taxon>
        <taxon>Vairimorpha</taxon>
    </lineage>
</organism>
<keyword evidence="6" id="KW-1185">Reference proteome</keyword>
<dbReference type="PANTHER" id="PTHR35372:SF2">
    <property type="entry name" value="SF3 HELICASE DOMAIN-CONTAINING PROTEIN"/>
    <property type="match status" value="1"/>
</dbReference>
<evidence type="ECO:0000256" key="3">
    <source>
        <dbReference type="ARBA" id="ARBA00022840"/>
    </source>
</evidence>
<evidence type="ECO:0000256" key="2">
    <source>
        <dbReference type="ARBA" id="ARBA00022801"/>
    </source>
</evidence>
<evidence type="ECO:0000313" key="6">
    <source>
        <dbReference type="Proteomes" id="UP001334084"/>
    </source>
</evidence>
<feature type="domain" description="SF3 helicase" evidence="4">
    <location>
        <begin position="361"/>
        <end position="523"/>
    </location>
</feature>
<gene>
    <name evidence="5" type="ORF">VNE69_10050</name>
</gene>
<dbReference type="Gene3D" id="3.40.50.300">
    <property type="entry name" value="P-loop containing nucleotide triphosphate hydrolases"/>
    <property type="match status" value="1"/>
</dbReference>
<keyword evidence="2" id="KW-0378">Hydrolase</keyword>
<protein>
    <submittedName>
        <fullName evidence="5">Primase</fullName>
    </submittedName>
</protein>
<evidence type="ECO:0000259" key="4">
    <source>
        <dbReference type="PROSITE" id="PS51206"/>
    </source>
</evidence>
<keyword evidence="1" id="KW-0547">Nucleotide-binding</keyword>
<dbReference type="Pfam" id="PF08706">
    <property type="entry name" value="D5_N"/>
    <property type="match status" value="1"/>
</dbReference>